<dbReference type="AlphaFoldDB" id="A0A438C3S4"/>
<evidence type="ECO:0000313" key="1">
    <source>
        <dbReference type="EMBL" id="RVW17566.1"/>
    </source>
</evidence>
<protein>
    <submittedName>
        <fullName evidence="1">P-loop NTPase domain-containing protein LPA1-like 2</fullName>
    </submittedName>
</protein>
<evidence type="ECO:0000313" key="2">
    <source>
        <dbReference type="Proteomes" id="UP000288805"/>
    </source>
</evidence>
<reference evidence="1 2" key="1">
    <citation type="journal article" date="2018" name="PLoS Genet.">
        <title>Population sequencing reveals clonal diversity and ancestral inbreeding in the grapevine cultivar Chardonnay.</title>
        <authorList>
            <person name="Roach M.J."/>
            <person name="Johnson D.L."/>
            <person name="Bohlmann J."/>
            <person name="van Vuuren H.J."/>
            <person name="Jones S.J."/>
            <person name="Pretorius I.S."/>
            <person name="Schmidt S.A."/>
            <person name="Borneman A.R."/>
        </authorList>
    </citation>
    <scope>NUCLEOTIDE SEQUENCE [LARGE SCALE GENOMIC DNA]</scope>
    <source>
        <strain evidence="2">cv. Chardonnay</strain>
        <tissue evidence="1">Leaf</tissue>
    </source>
</reference>
<dbReference type="EMBL" id="QGNW01002576">
    <property type="protein sequence ID" value="RVW17566.1"/>
    <property type="molecule type" value="Genomic_DNA"/>
</dbReference>
<comment type="caution">
    <text evidence="1">The sequence shown here is derived from an EMBL/GenBank/DDBJ whole genome shotgun (WGS) entry which is preliminary data.</text>
</comment>
<dbReference type="Proteomes" id="UP000288805">
    <property type="component" value="Unassembled WGS sequence"/>
</dbReference>
<gene>
    <name evidence="1" type="primary">VvCHDh001114_0</name>
    <name evidence="1" type="ORF">CK203_083463</name>
</gene>
<sequence>MLNCNPCCHFKGNDLRSILPVSCLFDSLPKNLESYAEFLSFVLDQISRRVFELMKSECTGDGLVPSGTNFSGLDTSKMHFKKEDGCSTGGCLGKIEAGNCLVVEKDGRSKSVPFELYKRRTTVVVRRETFLDVVCSALTEYKYMGPNQRADLVLACR</sequence>
<proteinExistence type="predicted"/>
<name>A0A438C3S4_VITVI</name>
<dbReference type="PANTHER" id="PTHR33477">
    <property type="entry name" value="P-LOOP NTPASE DOMAIN-CONTAINING PROTEIN LPA1 HOMOLOG 1"/>
    <property type="match status" value="1"/>
</dbReference>
<accession>A0A438C3S4</accession>
<dbReference type="PANTHER" id="PTHR33477:SF3">
    <property type="entry name" value="P-LOOP NTPASE DOMAIN-CONTAINING PROTEIN LPA1 HOMOLOG 1"/>
    <property type="match status" value="1"/>
</dbReference>
<organism evidence="1 2">
    <name type="scientific">Vitis vinifera</name>
    <name type="common">Grape</name>
    <dbReference type="NCBI Taxonomy" id="29760"/>
    <lineage>
        <taxon>Eukaryota</taxon>
        <taxon>Viridiplantae</taxon>
        <taxon>Streptophyta</taxon>
        <taxon>Embryophyta</taxon>
        <taxon>Tracheophyta</taxon>
        <taxon>Spermatophyta</taxon>
        <taxon>Magnoliopsida</taxon>
        <taxon>eudicotyledons</taxon>
        <taxon>Gunneridae</taxon>
        <taxon>Pentapetalae</taxon>
        <taxon>rosids</taxon>
        <taxon>Vitales</taxon>
        <taxon>Vitaceae</taxon>
        <taxon>Viteae</taxon>
        <taxon>Vitis</taxon>
    </lineage>
</organism>